<dbReference type="RefSeq" id="WP_073488302.1">
    <property type="nucleotide sequence ID" value="NZ_FQVN01000010.1"/>
</dbReference>
<evidence type="ECO:0000259" key="3">
    <source>
        <dbReference type="SMART" id="SM00306"/>
    </source>
</evidence>
<dbReference type="NCBIfam" id="TIGR01643">
    <property type="entry name" value="YD_repeat_2x"/>
    <property type="match status" value="5"/>
</dbReference>
<dbReference type="Pfam" id="PF20148">
    <property type="entry name" value="DUF6531"/>
    <property type="match status" value="1"/>
</dbReference>
<proteinExistence type="predicted"/>
<dbReference type="Pfam" id="PF05593">
    <property type="entry name" value="RHS_repeat"/>
    <property type="match status" value="7"/>
</dbReference>
<dbReference type="Pfam" id="PF13385">
    <property type="entry name" value="Laminin_G_3"/>
    <property type="match status" value="1"/>
</dbReference>
<dbReference type="OrthoDB" id="4981820at2"/>
<feature type="region of interest" description="Disordered" evidence="2">
    <location>
        <begin position="1298"/>
        <end position="1348"/>
    </location>
</feature>
<feature type="compositionally biased region" description="Basic and acidic residues" evidence="2">
    <location>
        <begin position="43"/>
        <end position="58"/>
    </location>
</feature>
<feature type="compositionally biased region" description="Polar residues" evidence="2">
    <location>
        <begin position="1305"/>
        <end position="1317"/>
    </location>
</feature>
<dbReference type="Proteomes" id="UP000184501">
    <property type="component" value="Unassembled WGS sequence"/>
</dbReference>
<name>A0A1M5KU28_STRHI</name>
<dbReference type="InterPro" id="IPR030934">
    <property type="entry name" value="Intein_C"/>
</dbReference>
<feature type="region of interest" description="Disordered" evidence="2">
    <location>
        <begin position="29"/>
        <end position="135"/>
    </location>
</feature>
<feature type="compositionally biased region" description="Polar residues" evidence="2">
    <location>
        <begin position="115"/>
        <end position="124"/>
    </location>
</feature>
<dbReference type="InterPro" id="IPR050708">
    <property type="entry name" value="T6SS_VgrG/RHS"/>
</dbReference>
<dbReference type="InterPro" id="IPR045351">
    <property type="entry name" value="DUF6531"/>
</dbReference>
<dbReference type="PANTHER" id="PTHR32305:SF15">
    <property type="entry name" value="PROTEIN RHSA-RELATED"/>
    <property type="match status" value="1"/>
</dbReference>
<accession>A0A1M5KU28</accession>
<organism evidence="4 5">
    <name type="scientific">Streptoalloteichus hindustanus</name>
    <dbReference type="NCBI Taxonomy" id="2017"/>
    <lineage>
        <taxon>Bacteria</taxon>
        <taxon>Bacillati</taxon>
        <taxon>Actinomycetota</taxon>
        <taxon>Actinomycetes</taxon>
        <taxon>Pseudonocardiales</taxon>
        <taxon>Pseudonocardiaceae</taxon>
        <taxon>Streptoalloteichus</taxon>
    </lineage>
</organism>
<feature type="domain" description="Hint" evidence="3">
    <location>
        <begin position="2991"/>
        <end position="3096"/>
    </location>
</feature>
<feature type="region of interest" description="Disordered" evidence="2">
    <location>
        <begin position="1659"/>
        <end position="1680"/>
    </location>
</feature>
<evidence type="ECO:0000256" key="1">
    <source>
        <dbReference type="ARBA" id="ARBA00022737"/>
    </source>
</evidence>
<dbReference type="Gene3D" id="2.170.16.10">
    <property type="entry name" value="Hedgehog/Intein (Hint) domain"/>
    <property type="match status" value="1"/>
</dbReference>
<evidence type="ECO:0000313" key="5">
    <source>
        <dbReference type="Proteomes" id="UP000184501"/>
    </source>
</evidence>
<evidence type="ECO:0000313" key="4">
    <source>
        <dbReference type="EMBL" id="SHG56304.1"/>
    </source>
</evidence>
<dbReference type="InterPro" id="IPR006530">
    <property type="entry name" value="YD"/>
</dbReference>
<gene>
    <name evidence="4" type="ORF">SAMN05444320_11054</name>
</gene>
<dbReference type="Gene3D" id="2.180.10.10">
    <property type="entry name" value="RHS repeat-associated core"/>
    <property type="match status" value="6"/>
</dbReference>
<dbReference type="InterPro" id="IPR036844">
    <property type="entry name" value="Hint_dom_sf"/>
</dbReference>
<dbReference type="NCBIfam" id="TIGR03696">
    <property type="entry name" value="Rhs_assc_core"/>
    <property type="match status" value="1"/>
</dbReference>
<dbReference type="InterPro" id="IPR006141">
    <property type="entry name" value="Intein_N"/>
</dbReference>
<evidence type="ECO:0000256" key="2">
    <source>
        <dbReference type="SAM" id="MobiDB-lite"/>
    </source>
</evidence>
<feature type="compositionally biased region" description="Low complexity" evidence="2">
    <location>
        <begin position="1439"/>
        <end position="1449"/>
    </location>
</feature>
<dbReference type="SUPFAM" id="SSF51294">
    <property type="entry name" value="Hedgehog/intein (Hint) domain"/>
    <property type="match status" value="1"/>
</dbReference>
<dbReference type="PROSITE" id="PS50817">
    <property type="entry name" value="INTEIN_N_TER"/>
    <property type="match status" value="1"/>
</dbReference>
<dbReference type="CDD" id="cd00081">
    <property type="entry name" value="Hint"/>
    <property type="match status" value="1"/>
</dbReference>
<dbReference type="GO" id="GO:0016539">
    <property type="term" value="P:intein-mediated protein splicing"/>
    <property type="evidence" value="ECO:0007669"/>
    <property type="project" value="InterPro"/>
</dbReference>
<reference evidence="4 5" key="1">
    <citation type="submission" date="2016-11" db="EMBL/GenBank/DDBJ databases">
        <authorList>
            <person name="Jaros S."/>
            <person name="Januszkiewicz K."/>
            <person name="Wedrychowicz H."/>
        </authorList>
    </citation>
    <scope>NUCLEOTIDE SEQUENCE [LARGE SCALE GENOMIC DNA]</scope>
    <source>
        <strain evidence="4 5">DSM 44523</strain>
    </source>
</reference>
<dbReference type="InterPro" id="IPR056823">
    <property type="entry name" value="TEN-like_YD-shell"/>
</dbReference>
<sequence>MILALLLGVVGPSAAEVMPPFGGLAWAESKDPRELAPPQEWGTAKKDEPHTVEGEGANRAEPLSDQGKHPQLAAQPDPKPRNEVRAVDAPTQVRGFDSASSRELADRRGAHERTYQNADGTRTTEFSRDPIHYRKPDGAWAPIETVIVRDGAEWRNTADQVDIRFAARSGQNDLVRMRLDGNREFAFGVADAGVAQGEVNGSAITYAAIRPESDLRVDVVPGAVKETLVLRSPKAPRTWLFPLRLKGLSAKTDGDQVLLLDGEGKERARIPRGFMTDSKVDPTTGDPTTSYGVTYKLVDHNGQQALAVELDQAWLDDPARQYPVSVDPTVATVNSSESMYVEKSTSGYNKRFDGAQELRVGRANSGGVDLTAASYVKFGDLGPGGSLHNHKIFGAQLYLTNYWSWSCQPRPVTVHPVLTDWGTGGYPGPGVGDSLAEKSFAHGYIGLGQSASPCPTTPELIDLGEGGRDLVQRWVKGEQVNHGLSVRASETDVFGWKKFAGHGTANPPRLFVTHTEYDAEYRIDRGTPEPPVLRNQGGRVKITVTNRGANTWGANDFALGYRAFTAGGSPVKSPEAASLPHDVAPGQSVTLEPYVQPMEPGDYLLDFSMFRRGGAYFTDEQIRPARLAMSVFNIEPIVKAQYPPSGHAAPTLTPQLWVDAVDVDAPPGSALQYRFEICRRGADGNPFDCWDSGRVGQRTWTVPKGKLRWGQTYLWRAFAWDGETENQKLDFSVLTTSVPQPEITSHLGGAPYSTNDRDFDPQVGNYSSSAVDASVKVTGPDLTVARTYNSQDPRRDLAFGAGWSTRYDMRIVPDGDGSGNVVVTYPDGQQVRFGANADGLTYAPPPGRFATLFRVGDQSGGGWRLVDKVRNVYTFRPDGKLVSIHDNANRWIELDYNTGGDLQRAISRTSNRTLHFTWAGGHVASVKTDAVDGKQITWTYKYEGDRLKEVCDPKGGCTKYEYGTGSHYRSAVLDSQPDSYWRLGEPSGDSATSQVAVNLGKDWGRFTDVALGAKGPVEGSPDTAATFNGRSSWVKLPEGSVRKSRDLALELWFRTTGSGPLAGLQTHAFTENPTGALPALYVGNDGKLRGQFWHGRVDPITTAQPVNDGKWHHVVLSGSLATQTMFLDGAKVGSTEGEIDLASMNHAQIGAAYTVPPSAWPEWGADAKRHFAGDIDEVALYQHPLGEAAARAHFEARRASDQITKVTTPGERIAAEVKYDVTNDRVSEVVDRDGGRWRIAAPVITGNPNKDDAQGRKVRNLIRTIQVTDPGNRLHVYDYDPIKGRILRSVAPLGVGAREEDKLGSTGTPVTTPSATPCPSKPTPNPDGSPHYCGGQSTNDPSWVGGPVQGLGVRSFDYDESGFQHTITDENGNQVVLKHDERGNVLSRTTCRGPGNCQTVHNTYHLPPKNGTDDNNPVNDKLLTKRDGRSSGPADDTYRTAYTYTATGDLETQTNPDGSQVRHTYTDGSTAAEGGGNEPPALVKTTTDARGAKTTYRYYANGDVAETIDPAGLRTRYRYDVLGRKVEETEVSDSFPGGLTTSYVYDERGRVVAVTEPPTTDAVNGAKHQRRTVTAHNADGDPVWVQVSDVTGGDQTRMTVYDYDRHGRQSKVTDAEGNATYYGFDAFGNRTWVVNPNGTKIEYAYTARNKLAEVRLRGWHGKPVSPDESGRPGDGEGDKNVGETLLLNSYVYDLGGRLAKHTDAMGRQTEYRYHGDNLLWRVRALQVRQADGSKKDVVLEENSYDAAGNLTKRVGPGGRATVHEVNATGRITATTVDPENLKRRTEFRYDANGNVLQVVKSGNFSNAGSFQATAAEVVDYEYDAAGRQTAEKLRNGFAALTTTRRYDQHGRVVAETDPRGNAPGAKPADFTTEFRYDEEGREVQEIAPTVQVESAGRAPSAARPTKFTGYNTFGETVATKDENGNVGKRSYDRTGRLVEVESPGYTQPGASEPVRSVSRNRYDHAGNLVETTDPRGAVTRYRYDQLGRLLERQDPKPDKPGEGGGTWRYTYTHTGERLSETDPQGARTEATYDELGRKITQSQLERRPVAAAHTSKYEYDLAGNLVAETSPTGDVVRHAYDVLGQRISTTDPAGVVTQFGYDGAGRPNYGRDGLGRTSFSQRDAAGRLVTQADYDANGQLLRRVKAAHDAAGNVVARTDAQGHTTKYAFDALNRLVQQVEPVSDTETITTSFGYDAKGNRTRYTDGRGNVTTYSYNSWSLAESVVEPATQAHPEAKDRTWTAIYDAAGNTVKQLAPGGVTRDRQFDALNRLTKETGSGAETATSEKVFEYDQIGQLTSLSAPGGRNTFNYDDRRHLLSAEGPSGKANFEFDGDGRITARTDAAGTTRFGYGKGRLTTVADGITGVNEALSYNEAGQVSKVDYGTGRVREYGYDNLGRLASDALKNSAGTAVTSAVYEYNANNQLTRKATAGTAGAGDNTYGYDYAGRLTSWTVGGKTTQYAWDAASNRTRNGDKTASYDERNRLLADGDYTYKYTARGTLASRTSSGLEEKFTFDAFDRLIDVGKAKYEYDALDRVTNRNGQKFSYAGTEIDPVSDGITTYSRGPAGELLALAQGGDKRLLLSDKHGDVVGGFKPEGELTGLADSATYDPFGQVTATGGAKRAVGFQGDWTDPDTNQVNMGARWYNPGTGSFLSRDTVTASSGGAAWFNRYTYGVGSPLNFIDPDGHWSWGDVWDVGKKVVSGAVEVVKEVSGYNDVKNFIDEPSFGNFLWAASNFVPFGKVAKGVKYLAKYGDDLIGGARRYGDDLVGAGRRYGDDLAGAARRYGDDLAGAARRYGDNIAGAARRFGRGVAKYGKAAGRYGSMAARAGRAGISTMSAAAAAAARRAAQEAVTRVARQAAETAVRRNPIPVLQAALKPTYLMKDLVSSAPHLPAKAVQALKTDVQDLNKIYDTIKATIVKAGTEVIQSVAEQAVSELVSSVSPEAAAAIDLLGGPKGKRGAGQARASGRTARAEAATGCRVSGVGTASLDRHSFSPETPVLMADGSRKPIKDIQLGDQVMATDPTTGQTGIREVTDVRSHDSDNVLVEVTIDTDGQAGDQTGKLVATDEHPFWVESVGKWLHTKDLKPGYTFRTADNRPATVTGTRSFSEVRRVYNLTVDGLHTYYVLAGPTSVLAHNSNPTRAHKCGEVAVDTNAVTDALSGAKTTEVDAALAGRSPVLSPTAHRELLEGGHSADDIDGWLSARGGRMGPAATSEGVASLQARLRSMWKAKSFRPMIADDDAAVLHSAIQDGLSVITNDKRFYKNIERLGYSSERY</sequence>
<dbReference type="InterPro" id="IPR031325">
    <property type="entry name" value="RHS_repeat"/>
</dbReference>
<dbReference type="SUPFAM" id="SSF49899">
    <property type="entry name" value="Concanavalin A-like lectins/glucanases"/>
    <property type="match status" value="1"/>
</dbReference>
<dbReference type="NCBIfam" id="TIGR01443">
    <property type="entry name" value="intein_Cterm"/>
    <property type="match status" value="1"/>
</dbReference>
<dbReference type="InterPro" id="IPR013320">
    <property type="entry name" value="ConA-like_dom_sf"/>
</dbReference>
<protein>
    <submittedName>
        <fullName evidence="4">Intein C-terminal splicing region/RHS repeat-associated core domain-containing protein</fullName>
    </submittedName>
</protein>
<feature type="compositionally biased region" description="Polar residues" evidence="2">
    <location>
        <begin position="1450"/>
        <end position="1469"/>
    </location>
</feature>
<dbReference type="NCBIfam" id="NF033679">
    <property type="entry name" value="DNRLRE_dom"/>
    <property type="match status" value="1"/>
</dbReference>
<dbReference type="EMBL" id="FQVN01000010">
    <property type="protein sequence ID" value="SHG56304.1"/>
    <property type="molecule type" value="Genomic_DNA"/>
</dbReference>
<feature type="compositionally biased region" description="Basic and acidic residues" evidence="2">
    <location>
        <begin position="103"/>
        <end position="114"/>
    </location>
</feature>
<feature type="compositionally biased region" description="Basic and acidic residues" evidence="2">
    <location>
        <begin position="1668"/>
        <end position="1680"/>
    </location>
</feature>
<dbReference type="PROSITE" id="PS50818">
    <property type="entry name" value="INTEIN_C_TER"/>
    <property type="match status" value="1"/>
</dbReference>
<dbReference type="PANTHER" id="PTHR32305">
    <property type="match status" value="1"/>
</dbReference>
<dbReference type="Pfam" id="PF25023">
    <property type="entry name" value="TEN_YD-shell"/>
    <property type="match status" value="1"/>
</dbReference>
<dbReference type="STRING" id="2017.SAMN05444320_11054"/>
<feature type="compositionally biased region" description="Basic and acidic residues" evidence="2">
    <location>
        <begin position="125"/>
        <end position="135"/>
    </location>
</feature>
<dbReference type="Pfam" id="PF07591">
    <property type="entry name" value="PT-HINT"/>
    <property type="match status" value="1"/>
</dbReference>
<dbReference type="InterPro" id="IPR022385">
    <property type="entry name" value="Rhs_assc_core"/>
</dbReference>
<dbReference type="Gene3D" id="2.60.120.200">
    <property type="match status" value="1"/>
</dbReference>
<dbReference type="InterPro" id="IPR003587">
    <property type="entry name" value="Hint_dom_N"/>
</dbReference>
<dbReference type="SMART" id="SM00306">
    <property type="entry name" value="HintN"/>
    <property type="match status" value="1"/>
</dbReference>
<keyword evidence="5" id="KW-1185">Reference proteome</keyword>
<feature type="region of interest" description="Disordered" evidence="2">
    <location>
        <begin position="1404"/>
        <end position="1484"/>
    </location>
</feature>
<keyword evidence="1" id="KW-0677">Repeat</keyword>